<keyword evidence="4" id="KW-0808">Transferase</keyword>
<evidence type="ECO:0000256" key="9">
    <source>
        <dbReference type="ARBA" id="ARBA00023136"/>
    </source>
</evidence>
<dbReference type="FunFam" id="3.90.550.50:FF:000001">
    <property type="entry name" value="Hexosyltransferase"/>
    <property type="match status" value="1"/>
</dbReference>
<name>A0ABD0M575_9CAEN</name>
<organism evidence="13 14">
    <name type="scientific">Batillaria attramentaria</name>
    <dbReference type="NCBI Taxonomy" id="370345"/>
    <lineage>
        <taxon>Eukaryota</taxon>
        <taxon>Metazoa</taxon>
        <taxon>Spiralia</taxon>
        <taxon>Lophotrochozoa</taxon>
        <taxon>Mollusca</taxon>
        <taxon>Gastropoda</taxon>
        <taxon>Caenogastropoda</taxon>
        <taxon>Sorbeoconcha</taxon>
        <taxon>Cerithioidea</taxon>
        <taxon>Batillariidae</taxon>
        <taxon>Batillaria</taxon>
    </lineage>
</organism>
<reference evidence="13 14" key="1">
    <citation type="journal article" date="2023" name="Sci. Data">
        <title>Genome assembly of the Korean intertidal mud-creeper Batillaria attramentaria.</title>
        <authorList>
            <person name="Patra A.K."/>
            <person name="Ho P.T."/>
            <person name="Jun S."/>
            <person name="Lee S.J."/>
            <person name="Kim Y."/>
            <person name="Won Y.J."/>
        </authorList>
    </citation>
    <scope>NUCLEOTIDE SEQUENCE [LARGE SCALE GENOMIC DNA]</scope>
    <source>
        <strain evidence="13">Wonlab-2016</strain>
    </source>
</reference>
<dbReference type="EC" id="2.4.1.-" evidence="11"/>
<dbReference type="EMBL" id="JACVVK020000006">
    <property type="protein sequence ID" value="KAK7506777.1"/>
    <property type="molecule type" value="Genomic_DNA"/>
</dbReference>
<dbReference type="GO" id="GO:0016757">
    <property type="term" value="F:glycosyltransferase activity"/>
    <property type="evidence" value="ECO:0007669"/>
    <property type="project" value="UniProtKB-KW"/>
</dbReference>
<dbReference type="PANTHER" id="PTHR11214:SF314">
    <property type="entry name" value="HEXOSYLTRANSFERASE"/>
    <property type="match status" value="1"/>
</dbReference>
<keyword evidence="12" id="KW-0732">Signal</keyword>
<keyword evidence="14" id="KW-1185">Reference proteome</keyword>
<dbReference type="Proteomes" id="UP001519460">
    <property type="component" value="Unassembled WGS sequence"/>
</dbReference>
<gene>
    <name evidence="13" type="ORF">BaRGS_00002252</name>
</gene>
<evidence type="ECO:0000256" key="4">
    <source>
        <dbReference type="ARBA" id="ARBA00022679"/>
    </source>
</evidence>
<evidence type="ECO:0000256" key="11">
    <source>
        <dbReference type="RuleBase" id="RU363063"/>
    </source>
</evidence>
<evidence type="ECO:0000256" key="2">
    <source>
        <dbReference type="ARBA" id="ARBA00008661"/>
    </source>
</evidence>
<dbReference type="Pfam" id="PF01762">
    <property type="entry name" value="Galactosyl_T"/>
    <property type="match status" value="1"/>
</dbReference>
<proteinExistence type="inferred from homology"/>
<keyword evidence="5" id="KW-0812">Transmembrane</keyword>
<sequence>MIRMSLRRLRVPLLLLGVVLLVLTRMYQSDSEKEAFKFPYLPDKVLKDSSSAAPTVSEYTASESTAHFTFTAKKTHVKNGRFVATDNRSGSKETVAVDRTVENLLNSSTEPSGIKASSSKIQYRNMTHIATGTFGNQTNASIHRPISQLATENTGKAVLEFVRSLNESQEEDYLRHNTSYFIPRAQIINAFLPKLIIQTRDLCPKDDLFLLIVVPSVVDKFNERQAIRNTWASPIYGTSTWPRKKLRHSVKIVFFLGVKNASSNSGLLKQESALHGDIVQADFVDSYRNLSIKIAAACHWSATYCGSARHLLKVDSDTFVNLPLLLEFLEIVSARSSHYVLGCNAGQTSSVVRSHPSKWAVGLDEYPFRSYPVYLYGNSYVISGDAIPELLHAYQHMPLVPVEDALFTGILRKVAGVRHIYCPYFAHPSVKRKIDLCPFARDRALTQTGFNHPPGLYVMWKLIRTGKCSASHD</sequence>
<feature type="signal peptide" evidence="12">
    <location>
        <begin position="1"/>
        <end position="29"/>
    </location>
</feature>
<evidence type="ECO:0000256" key="6">
    <source>
        <dbReference type="ARBA" id="ARBA00022968"/>
    </source>
</evidence>
<keyword evidence="6" id="KW-0735">Signal-anchor</keyword>
<accession>A0ABD0M575</accession>
<dbReference type="GO" id="GO:0000139">
    <property type="term" value="C:Golgi membrane"/>
    <property type="evidence" value="ECO:0007669"/>
    <property type="project" value="UniProtKB-SubCell"/>
</dbReference>
<evidence type="ECO:0000256" key="10">
    <source>
        <dbReference type="ARBA" id="ARBA00023180"/>
    </source>
</evidence>
<evidence type="ECO:0000256" key="1">
    <source>
        <dbReference type="ARBA" id="ARBA00004323"/>
    </source>
</evidence>
<dbReference type="InterPro" id="IPR002659">
    <property type="entry name" value="Glyco_trans_31"/>
</dbReference>
<keyword evidence="3 11" id="KW-0328">Glycosyltransferase</keyword>
<keyword evidence="8 11" id="KW-0333">Golgi apparatus</keyword>
<evidence type="ECO:0000256" key="7">
    <source>
        <dbReference type="ARBA" id="ARBA00022989"/>
    </source>
</evidence>
<evidence type="ECO:0000256" key="3">
    <source>
        <dbReference type="ARBA" id="ARBA00022676"/>
    </source>
</evidence>
<protein>
    <recommendedName>
        <fullName evidence="11">Hexosyltransferase</fullName>
        <ecNumber evidence="11">2.4.1.-</ecNumber>
    </recommendedName>
</protein>
<dbReference type="Gene3D" id="3.90.550.50">
    <property type="match status" value="1"/>
</dbReference>
<comment type="caution">
    <text evidence="13">The sequence shown here is derived from an EMBL/GenBank/DDBJ whole genome shotgun (WGS) entry which is preliminary data.</text>
</comment>
<keyword evidence="7" id="KW-1133">Transmembrane helix</keyword>
<evidence type="ECO:0000313" key="14">
    <source>
        <dbReference type="Proteomes" id="UP001519460"/>
    </source>
</evidence>
<keyword evidence="9" id="KW-0472">Membrane</keyword>
<evidence type="ECO:0000256" key="8">
    <source>
        <dbReference type="ARBA" id="ARBA00023034"/>
    </source>
</evidence>
<dbReference type="AlphaFoldDB" id="A0ABD0M575"/>
<keyword evidence="10" id="KW-0325">Glycoprotein</keyword>
<evidence type="ECO:0000256" key="5">
    <source>
        <dbReference type="ARBA" id="ARBA00022692"/>
    </source>
</evidence>
<dbReference type="PANTHER" id="PTHR11214">
    <property type="entry name" value="BETA-1,3-N-ACETYLGLUCOSAMINYLTRANSFERASE"/>
    <property type="match status" value="1"/>
</dbReference>
<feature type="chain" id="PRO_5044761312" description="Hexosyltransferase" evidence="12">
    <location>
        <begin position="30"/>
        <end position="473"/>
    </location>
</feature>
<comment type="similarity">
    <text evidence="2 11">Belongs to the glycosyltransferase 31 family.</text>
</comment>
<evidence type="ECO:0000313" key="13">
    <source>
        <dbReference type="EMBL" id="KAK7506777.1"/>
    </source>
</evidence>
<comment type="subcellular location">
    <subcellularLocation>
        <location evidence="1 11">Golgi apparatus membrane</location>
        <topology evidence="1 11">Single-pass type II membrane protein</topology>
    </subcellularLocation>
</comment>
<evidence type="ECO:0000256" key="12">
    <source>
        <dbReference type="SAM" id="SignalP"/>
    </source>
</evidence>